<dbReference type="SUPFAM" id="SSF54913">
    <property type="entry name" value="GlnB-like"/>
    <property type="match status" value="1"/>
</dbReference>
<dbReference type="InterPro" id="IPR011322">
    <property type="entry name" value="N-reg_PII-like_a/b"/>
</dbReference>
<comment type="subunit">
    <text evidence="2">Homotrimer.</text>
</comment>
<evidence type="ECO:0000313" key="4">
    <source>
        <dbReference type="Ensembl" id="ENSPKIP00000009918.1"/>
    </source>
</evidence>
<dbReference type="InterPro" id="IPR015867">
    <property type="entry name" value="N-reg_PII/ATP_PRibTrfase_C"/>
</dbReference>
<evidence type="ECO:0000256" key="1">
    <source>
        <dbReference type="ARBA" id="ARBA00010169"/>
    </source>
</evidence>
<reference evidence="4" key="2">
    <citation type="submission" date="2025-09" db="UniProtKB">
        <authorList>
            <consortium name="Ensembl"/>
        </authorList>
    </citation>
    <scope>IDENTIFICATION</scope>
</reference>
<dbReference type="GO" id="GO:0005507">
    <property type="term" value="F:copper ion binding"/>
    <property type="evidence" value="ECO:0007669"/>
    <property type="project" value="TreeGrafter"/>
</dbReference>
<dbReference type="KEGG" id="pki:111841872"/>
<evidence type="ECO:0000256" key="2">
    <source>
        <dbReference type="ARBA" id="ARBA00011233"/>
    </source>
</evidence>
<dbReference type="FunFam" id="3.30.70.120:FF:000011">
    <property type="entry name" value="CutA divalent cation tolerance homolog-like"/>
    <property type="match status" value="1"/>
</dbReference>
<proteinExistence type="inferred from homology"/>
<dbReference type="STRING" id="1676925.ENSPKIP00000009918"/>
<dbReference type="PANTHER" id="PTHR23419">
    <property type="entry name" value="DIVALENT CATION TOLERANCE CUTA-RELATED"/>
    <property type="match status" value="1"/>
</dbReference>
<dbReference type="Ensembl" id="ENSPKIT00000034031.1">
    <property type="protein sequence ID" value="ENSPKIP00000009918.1"/>
    <property type="gene ID" value="ENSPKIG00000024829.1"/>
</dbReference>
<dbReference type="GO" id="GO:0010038">
    <property type="term" value="P:response to metal ion"/>
    <property type="evidence" value="ECO:0007669"/>
    <property type="project" value="InterPro"/>
</dbReference>
<sequence>MAFVGGAKMERYHRESISQPFFRPGLLVICLVVVFTMVMYPALRTLGFQLHSALTGSYIPGHHSIILINCPNKQIARGIGRILMEGKLAASINILPESSIMYYWKGEIQDATEIILFAQTRTSKVQKLIEKVKSVHPYDIPEILSFPVEYGSLPYLKWIDEAVPAD</sequence>
<dbReference type="Pfam" id="PF03091">
    <property type="entry name" value="CutA1"/>
    <property type="match status" value="1"/>
</dbReference>
<evidence type="ECO:0000256" key="3">
    <source>
        <dbReference type="SAM" id="Phobius"/>
    </source>
</evidence>
<feature type="transmembrane region" description="Helical" evidence="3">
    <location>
        <begin position="21"/>
        <end position="43"/>
    </location>
</feature>
<keyword evidence="3" id="KW-1133">Transmembrane helix</keyword>
<dbReference type="AlphaFoldDB" id="A0A3B3QUW8"/>
<evidence type="ECO:0000313" key="5">
    <source>
        <dbReference type="Proteomes" id="UP000261540"/>
    </source>
</evidence>
<reference evidence="4" key="1">
    <citation type="submission" date="2025-08" db="UniProtKB">
        <authorList>
            <consortium name="Ensembl"/>
        </authorList>
    </citation>
    <scope>IDENTIFICATION</scope>
</reference>
<protein>
    <submittedName>
        <fullName evidence="4">Zgc:63972</fullName>
    </submittedName>
</protein>
<accession>A0A3B3QUW8</accession>
<keyword evidence="3" id="KW-0472">Membrane</keyword>
<name>A0A3B3QUW8_9TELE</name>
<dbReference type="Proteomes" id="UP000261540">
    <property type="component" value="Unplaced"/>
</dbReference>
<dbReference type="PANTHER" id="PTHR23419:SF2">
    <property type="entry name" value="CUTA DIVALENT CATION TOLERANCE HOMOLOG-LIKE"/>
    <property type="match status" value="1"/>
</dbReference>
<dbReference type="Gene3D" id="3.30.70.120">
    <property type="match status" value="1"/>
</dbReference>
<comment type="similarity">
    <text evidence="1">Belongs to the CutA family.</text>
</comment>
<organism evidence="4 5">
    <name type="scientific">Paramormyrops kingsleyae</name>
    <dbReference type="NCBI Taxonomy" id="1676925"/>
    <lineage>
        <taxon>Eukaryota</taxon>
        <taxon>Metazoa</taxon>
        <taxon>Chordata</taxon>
        <taxon>Craniata</taxon>
        <taxon>Vertebrata</taxon>
        <taxon>Euteleostomi</taxon>
        <taxon>Actinopterygii</taxon>
        <taxon>Neopterygii</taxon>
        <taxon>Teleostei</taxon>
        <taxon>Osteoglossocephala</taxon>
        <taxon>Osteoglossomorpha</taxon>
        <taxon>Osteoglossiformes</taxon>
        <taxon>Mormyridae</taxon>
        <taxon>Paramormyrops</taxon>
    </lineage>
</organism>
<dbReference type="InterPro" id="IPR004323">
    <property type="entry name" value="Ion_tolerance_CutA"/>
</dbReference>
<dbReference type="RefSeq" id="XP_023663763.1">
    <property type="nucleotide sequence ID" value="XM_023807995.2"/>
</dbReference>
<dbReference type="OrthoDB" id="2017693at2759"/>
<keyword evidence="5" id="KW-1185">Reference proteome</keyword>
<dbReference type="GeneTree" id="ENSGT00390000017030"/>
<keyword evidence="3" id="KW-0812">Transmembrane</keyword>
<dbReference type="GeneID" id="111841872"/>